<proteinExistence type="predicted"/>
<evidence type="ECO:0000259" key="2">
    <source>
        <dbReference type="Pfam" id="PF06398"/>
    </source>
</evidence>
<evidence type="ECO:0000313" key="4">
    <source>
        <dbReference type="Proteomes" id="UP001342314"/>
    </source>
</evidence>
<feature type="region of interest" description="Disordered" evidence="1">
    <location>
        <begin position="428"/>
        <end position="451"/>
    </location>
</feature>
<dbReference type="InterPro" id="IPR010482">
    <property type="entry name" value="TECPR1-like_DysF"/>
</dbReference>
<feature type="region of interest" description="Disordered" evidence="1">
    <location>
        <begin position="199"/>
        <end position="225"/>
    </location>
</feature>
<feature type="compositionally biased region" description="Polar residues" evidence="1">
    <location>
        <begin position="170"/>
        <end position="185"/>
    </location>
</feature>
<name>A0AAV5G700_9BASI</name>
<feature type="compositionally biased region" description="Basic residues" evidence="1">
    <location>
        <begin position="751"/>
        <end position="761"/>
    </location>
</feature>
<feature type="compositionally biased region" description="Polar residues" evidence="1">
    <location>
        <begin position="440"/>
        <end position="451"/>
    </location>
</feature>
<sequence>MPRGDPEAPPLPLVQETDDAALAEEAARHLASVRSAHLTKHRGKHAPQAEVIGESAALTAAAKEEQNEVDDDWFQLPDELKRRTVRLRIGNVPKKAGHRILKTVRRKGRRGGPDIVVEADPDEAFEAEDDHDARPEGTTDPSGSSFFGDTPLHASPNASAESLQLPPVARSSSRVSNTSTFRPGFSQLTALPTLSELRTVDSASSSSPSGSVYSPPPADTPTRTLTIDDSFTAGALPRRDTLLSMKNLTRQKHRMHLPGRKHLPGQKKRAAAAAEKQALAAGDVDLDEAVARALKERGILADEDVKVECDVLYEHQRGLVVFGLPRFSSNALFQVDPPQWCDEALRVMERSPSPFTPHNYPCPPYWRWRDSEFMVDMGGDKDEEGWSYAIRFRSRYWRGEAITMRSFVRRRRWVRTRVYRPQPLLPSSSAASRFTAPESDASSTAVDATTGQTSSNAAAACSTDVHDLASACAALPLDDERRATLLSESRSAAAYAVGEIDPRNPFVSYRRIRAEAAATLDLSAGRASSHEPVWRAAVREINYCRVGGVMRAHARIDRQRLELFRLWLGARDEKGRRAVVGLGAGGTDRQRAANVRMDAVEGPHKSASEQGGKAIAAAAKVVQSKEKTEVWDAIEGEENKPEPDDVWDVIEGRLDDILHIFEYHQTRLLFLQLILSLHLVHDAAHRYAGHDAPKTVQRGRLERSLSERLEFYGGVERLAREYGAQGGWIKEEKDVSAGLEGGGGQDEGKARERRKGKKRAP</sequence>
<reference evidence="3 4" key="1">
    <citation type="submission" date="2021-12" db="EMBL/GenBank/DDBJ databases">
        <title>High titer production of polyol ester of fatty acids by Rhodotorula paludigena BS15 towards product separation-free biomass refinery.</title>
        <authorList>
            <person name="Mano J."/>
            <person name="Ono H."/>
            <person name="Tanaka T."/>
            <person name="Naito K."/>
            <person name="Sushida H."/>
            <person name="Ike M."/>
            <person name="Tokuyasu K."/>
            <person name="Kitaoka M."/>
        </authorList>
    </citation>
    <scope>NUCLEOTIDE SEQUENCE [LARGE SCALE GENOMIC DNA]</scope>
    <source>
        <strain evidence="3 4">BS15</strain>
    </source>
</reference>
<keyword evidence="4" id="KW-1185">Reference proteome</keyword>
<accession>A0AAV5G700</accession>
<dbReference type="Pfam" id="PF06398">
    <property type="entry name" value="Pex24p"/>
    <property type="match status" value="1"/>
</dbReference>
<dbReference type="Proteomes" id="UP001342314">
    <property type="component" value="Unassembled WGS sequence"/>
</dbReference>
<feature type="compositionally biased region" description="Acidic residues" evidence="1">
    <location>
        <begin position="117"/>
        <end position="130"/>
    </location>
</feature>
<organism evidence="3 4">
    <name type="scientific">Rhodotorula paludigena</name>
    <dbReference type="NCBI Taxonomy" id="86838"/>
    <lineage>
        <taxon>Eukaryota</taxon>
        <taxon>Fungi</taxon>
        <taxon>Dikarya</taxon>
        <taxon>Basidiomycota</taxon>
        <taxon>Pucciniomycotina</taxon>
        <taxon>Microbotryomycetes</taxon>
        <taxon>Sporidiobolales</taxon>
        <taxon>Sporidiobolaceae</taxon>
        <taxon>Rhodotorula</taxon>
    </lineage>
</organism>
<dbReference type="GO" id="GO:0005778">
    <property type="term" value="C:peroxisomal membrane"/>
    <property type="evidence" value="ECO:0007669"/>
    <property type="project" value="UniProtKB-ARBA"/>
</dbReference>
<feature type="region of interest" description="Disordered" evidence="1">
    <location>
        <begin position="733"/>
        <end position="761"/>
    </location>
</feature>
<feature type="compositionally biased region" description="Low complexity" evidence="1">
    <location>
        <begin position="202"/>
        <end position="213"/>
    </location>
</feature>
<dbReference type="EMBL" id="BQKY01000002">
    <property type="protein sequence ID" value="GJN88250.1"/>
    <property type="molecule type" value="Genomic_DNA"/>
</dbReference>
<evidence type="ECO:0000256" key="1">
    <source>
        <dbReference type="SAM" id="MobiDB-lite"/>
    </source>
</evidence>
<evidence type="ECO:0000313" key="3">
    <source>
        <dbReference type="EMBL" id="GJN88250.1"/>
    </source>
</evidence>
<dbReference type="AlphaFoldDB" id="A0AAV5G700"/>
<dbReference type="GO" id="GO:0007031">
    <property type="term" value="P:peroxisome organization"/>
    <property type="evidence" value="ECO:0007669"/>
    <property type="project" value="UniProtKB-ARBA"/>
</dbReference>
<protein>
    <recommendedName>
        <fullName evidence="2">TECPR1-like DysF domain-containing protein</fullName>
    </recommendedName>
</protein>
<feature type="domain" description="TECPR1-like DysF" evidence="2">
    <location>
        <begin position="287"/>
        <end position="415"/>
    </location>
</feature>
<gene>
    <name evidence="3" type="ORF">Rhopal_001215-T1</name>
</gene>
<comment type="caution">
    <text evidence="3">The sequence shown here is derived from an EMBL/GenBank/DDBJ whole genome shotgun (WGS) entry which is preliminary data.</text>
</comment>
<feature type="region of interest" description="Disordered" evidence="1">
    <location>
        <begin position="105"/>
        <end position="185"/>
    </location>
</feature>